<evidence type="ECO:0000313" key="12">
    <source>
        <dbReference type="Proteomes" id="UP000198755"/>
    </source>
</evidence>
<evidence type="ECO:0000256" key="5">
    <source>
        <dbReference type="ARBA" id="ARBA00022857"/>
    </source>
</evidence>
<dbReference type="GO" id="GO:0050661">
    <property type="term" value="F:NADP binding"/>
    <property type="evidence" value="ECO:0007669"/>
    <property type="project" value="InterPro"/>
</dbReference>
<dbReference type="AlphaFoldDB" id="A0A1I3ZUS0"/>
<dbReference type="RefSeq" id="WP_091682147.1">
    <property type="nucleotide sequence ID" value="NZ_FOSN01000008.1"/>
</dbReference>
<keyword evidence="4 8" id="KW-0554">One-carbon metabolism</keyword>
<dbReference type="PANTHER" id="PTHR48069:SF3">
    <property type="entry name" value="DIHYDROFOLATE REDUCTASE"/>
    <property type="match status" value="1"/>
</dbReference>
<dbReference type="GO" id="GO:0004146">
    <property type="term" value="F:dihydrofolate reductase activity"/>
    <property type="evidence" value="ECO:0007669"/>
    <property type="project" value="UniProtKB-EC"/>
</dbReference>
<organism evidence="11 12">
    <name type="scientific">Methylocapsa palsarum</name>
    <dbReference type="NCBI Taxonomy" id="1612308"/>
    <lineage>
        <taxon>Bacteria</taxon>
        <taxon>Pseudomonadati</taxon>
        <taxon>Pseudomonadota</taxon>
        <taxon>Alphaproteobacteria</taxon>
        <taxon>Hyphomicrobiales</taxon>
        <taxon>Beijerinckiaceae</taxon>
        <taxon>Methylocapsa</taxon>
    </lineage>
</organism>
<dbReference type="PANTHER" id="PTHR48069">
    <property type="entry name" value="DIHYDROFOLATE REDUCTASE"/>
    <property type="match status" value="1"/>
</dbReference>
<comment type="catalytic activity">
    <reaction evidence="8">
        <text>(6S)-5,6,7,8-tetrahydrofolate + NADP(+) = 7,8-dihydrofolate + NADPH + H(+)</text>
        <dbReference type="Rhea" id="RHEA:15009"/>
        <dbReference type="ChEBI" id="CHEBI:15378"/>
        <dbReference type="ChEBI" id="CHEBI:57451"/>
        <dbReference type="ChEBI" id="CHEBI:57453"/>
        <dbReference type="ChEBI" id="CHEBI:57783"/>
        <dbReference type="ChEBI" id="CHEBI:58349"/>
        <dbReference type="EC" id="1.5.1.3"/>
    </reaction>
</comment>
<dbReference type="Proteomes" id="UP000198755">
    <property type="component" value="Unassembled WGS sequence"/>
</dbReference>
<accession>A0A1I3ZUS0</accession>
<evidence type="ECO:0000256" key="9">
    <source>
        <dbReference type="RuleBase" id="RU004474"/>
    </source>
</evidence>
<dbReference type="EMBL" id="FOSN01000008">
    <property type="protein sequence ID" value="SFK47279.1"/>
    <property type="molecule type" value="Genomic_DNA"/>
</dbReference>
<feature type="domain" description="DHFR" evidence="10">
    <location>
        <begin position="4"/>
        <end position="174"/>
    </location>
</feature>
<evidence type="ECO:0000256" key="2">
    <source>
        <dbReference type="ARBA" id="ARBA00009539"/>
    </source>
</evidence>
<dbReference type="InterPro" id="IPR001796">
    <property type="entry name" value="DHFR_dom"/>
</dbReference>
<name>A0A1I3ZUS0_9HYPH</name>
<dbReference type="STRING" id="1612308.SAMN05444581_108159"/>
<dbReference type="GO" id="GO:0005829">
    <property type="term" value="C:cytosol"/>
    <property type="evidence" value="ECO:0007669"/>
    <property type="project" value="TreeGrafter"/>
</dbReference>
<evidence type="ECO:0000256" key="7">
    <source>
        <dbReference type="ARBA" id="ARBA00025067"/>
    </source>
</evidence>
<gene>
    <name evidence="11" type="ORF">SAMN05444581_108159</name>
</gene>
<dbReference type="SUPFAM" id="SSF53597">
    <property type="entry name" value="Dihydrofolate reductase-like"/>
    <property type="match status" value="1"/>
</dbReference>
<dbReference type="Pfam" id="PF00186">
    <property type="entry name" value="DHFR_1"/>
    <property type="match status" value="1"/>
</dbReference>
<keyword evidence="12" id="KW-1185">Reference proteome</keyword>
<dbReference type="Gene3D" id="3.40.430.10">
    <property type="entry name" value="Dihydrofolate Reductase, subunit A"/>
    <property type="match status" value="1"/>
</dbReference>
<dbReference type="GO" id="GO:0046654">
    <property type="term" value="P:tetrahydrofolate biosynthetic process"/>
    <property type="evidence" value="ECO:0007669"/>
    <property type="project" value="UniProtKB-UniPathway"/>
</dbReference>
<evidence type="ECO:0000259" key="10">
    <source>
        <dbReference type="PROSITE" id="PS51330"/>
    </source>
</evidence>
<dbReference type="PROSITE" id="PS51330">
    <property type="entry name" value="DHFR_2"/>
    <property type="match status" value="1"/>
</dbReference>
<sequence length="175" mass="18986">MSPPLALVAAVASNRVIGDGDTMPWRLSSDLKRFRALTMGKPLIMGRKTFQSIGQVLPGRETIIVTRDAAFSAPQADAPSAVHVVHDLDAALSVAAARAAAMGADEMILAGGGVLYEALMDRVQRMYLTFVDAAPEGGVRFPIIDWSQWIEESRIRPAQGPKDETSFTFAEFLRR</sequence>
<evidence type="ECO:0000256" key="1">
    <source>
        <dbReference type="ARBA" id="ARBA00004903"/>
    </source>
</evidence>
<keyword evidence="5 8" id="KW-0521">NADP</keyword>
<evidence type="ECO:0000313" key="11">
    <source>
        <dbReference type="EMBL" id="SFK47279.1"/>
    </source>
</evidence>
<proteinExistence type="inferred from homology"/>
<dbReference type="InterPro" id="IPR024072">
    <property type="entry name" value="DHFR-like_dom_sf"/>
</dbReference>
<comment type="function">
    <text evidence="7 8">Key enzyme in folate metabolism. Catalyzes an essential reaction for de novo glycine and purine synthesis, and for DNA precursor synthesis.</text>
</comment>
<evidence type="ECO:0000256" key="8">
    <source>
        <dbReference type="PIRNR" id="PIRNR000194"/>
    </source>
</evidence>
<dbReference type="PROSITE" id="PS00075">
    <property type="entry name" value="DHFR_1"/>
    <property type="match status" value="1"/>
</dbReference>
<dbReference type="InterPro" id="IPR017925">
    <property type="entry name" value="DHFR_CS"/>
</dbReference>
<dbReference type="EC" id="1.5.1.3" evidence="3 8"/>
<dbReference type="OrthoDB" id="9804315at2"/>
<reference evidence="11 12" key="1">
    <citation type="submission" date="2016-10" db="EMBL/GenBank/DDBJ databases">
        <authorList>
            <person name="de Groot N.N."/>
        </authorList>
    </citation>
    <scope>NUCLEOTIDE SEQUENCE [LARGE SCALE GENOMIC DNA]</scope>
    <source>
        <strain evidence="11 12">NE2</strain>
    </source>
</reference>
<evidence type="ECO:0000256" key="3">
    <source>
        <dbReference type="ARBA" id="ARBA00012856"/>
    </source>
</evidence>
<keyword evidence="6 8" id="KW-0560">Oxidoreductase</keyword>
<dbReference type="GO" id="GO:0046655">
    <property type="term" value="P:folic acid metabolic process"/>
    <property type="evidence" value="ECO:0007669"/>
    <property type="project" value="TreeGrafter"/>
</dbReference>
<dbReference type="GO" id="GO:0046452">
    <property type="term" value="P:dihydrofolate metabolic process"/>
    <property type="evidence" value="ECO:0007669"/>
    <property type="project" value="TreeGrafter"/>
</dbReference>
<dbReference type="InterPro" id="IPR012259">
    <property type="entry name" value="DHFR"/>
</dbReference>
<dbReference type="UniPathway" id="UPA00077">
    <property type="reaction ID" value="UER00158"/>
</dbReference>
<comment type="pathway">
    <text evidence="1 8">Cofactor biosynthesis; tetrahydrofolate biosynthesis; 5,6,7,8-tetrahydrofolate from 7,8-dihydrofolate: step 1/1.</text>
</comment>
<dbReference type="PRINTS" id="PR00070">
    <property type="entry name" value="DHFR"/>
</dbReference>
<dbReference type="PIRSF" id="PIRSF000194">
    <property type="entry name" value="DHFR"/>
    <property type="match status" value="1"/>
</dbReference>
<comment type="similarity">
    <text evidence="2 8 9">Belongs to the dihydrofolate reductase family.</text>
</comment>
<dbReference type="GO" id="GO:0006730">
    <property type="term" value="P:one-carbon metabolic process"/>
    <property type="evidence" value="ECO:0007669"/>
    <property type="project" value="UniProtKB-KW"/>
</dbReference>
<dbReference type="CDD" id="cd00209">
    <property type="entry name" value="DHFR"/>
    <property type="match status" value="1"/>
</dbReference>
<protein>
    <recommendedName>
        <fullName evidence="3 8">Dihydrofolate reductase</fullName>
        <ecNumber evidence="3 8">1.5.1.3</ecNumber>
    </recommendedName>
</protein>
<evidence type="ECO:0000256" key="6">
    <source>
        <dbReference type="ARBA" id="ARBA00023002"/>
    </source>
</evidence>
<evidence type="ECO:0000256" key="4">
    <source>
        <dbReference type="ARBA" id="ARBA00022563"/>
    </source>
</evidence>